<feature type="domain" description="Gamma tubulin complex component protein N-terminal" evidence="9">
    <location>
        <begin position="222"/>
        <end position="534"/>
    </location>
</feature>
<dbReference type="AlphaFoldDB" id="A0A6A6A0F5"/>
<dbReference type="EMBL" id="ML977516">
    <property type="protein sequence ID" value="KAF2125319.1"/>
    <property type="molecule type" value="Genomic_DNA"/>
</dbReference>
<feature type="domain" description="Gamma tubulin complex component C-terminal" evidence="7">
    <location>
        <begin position="538"/>
        <end position="858"/>
    </location>
</feature>
<dbReference type="GO" id="GO:0000922">
    <property type="term" value="C:spindle pole"/>
    <property type="evidence" value="ECO:0007669"/>
    <property type="project" value="InterPro"/>
</dbReference>
<comment type="subcellular location">
    <subcellularLocation>
        <location evidence="5">Cytoplasm</location>
        <location evidence="5">Cytoskeleton</location>
        <location evidence="5">Microtubule organizing center</location>
    </subcellularLocation>
</comment>
<dbReference type="GO" id="GO:0051225">
    <property type="term" value="P:spindle assembly"/>
    <property type="evidence" value="ECO:0007669"/>
    <property type="project" value="TreeGrafter"/>
</dbReference>
<dbReference type="Gene3D" id="1.20.120.1900">
    <property type="entry name" value="Gamma-tubulin complex, C-terminal domain"/>
    <property type="match status" value="1"/>
</dbReference>
<accession>A0A6A6A0F5</accession>
<dbReference type="InterPro" id="IPR059169">
    <property type="entry name" value="GCP5_N_ext"/>
</dbReference>
<evidence type="ECO:0000259" key="9">
    <source>
        <dbReference type="Pfam" id="PF17681"/>
    </source>
</evidence>
<keyword evidence="2 5" id="KW-0963">Cytoplasm</keyword>
<evidence type="ECO:0000259" key="7">
    <source>
        <dbReference type="Pfam" id="PF04130"/>
    </source>
</evidence>
<dbReference type="GO" id="GO:0031122">
    <property type="term" value="P:cytoplasmic microtubule organization"/>
    <property type="evidence" value="ECO:0007669"/>
    <property type="project" value="TreeGrafter"/>
</dbReference>
<keyword evidence="11" id="KW-1185">Reference proteome</keyword>
<dbReference type="Pfam" id="PF04130">
    <property type="entry name" value="GCP_C_terminal"/>
    <property type="match status" value="1"/>
</dbReference>
<keyword evidence="3 5" id="KW-0493">Microtubule</keyword>
<evidence type="ECO:0000313" key="11">
    <source>
        <dbReference type="Proteomes" id="UP000799771"/>
    </source>
</evidence>
<dbReference type="GO" id="GO:0005874">
    <property type="term" value="C:microtubule"/>
    <property type="evidence" value="ECO:0007669"/>
    <property type="project" value="UniProtKB-KW"/>
</dbReference>
<comment type="similarity">
    <text evidence="1 5">Belongs to the TUBGCP family.</text>
</comment>
<dbReference type="Proteomes" id="UP000799771">
    <property type="component" value="Unassembled WGS sequence"/>
</dbReference>
<feature type="region of interest" description="Disordered" evidence="6">
    <location>
        <begin position="151"/>
        <end position="179"/>
    </location>
</feature>
<reference evidence="10" key="1">
    <citation type="journal article" date="2020" name="Stud. Mycol.">
        <title>101 Dothideomycetes genomes: a test case for predicting lifestyles and emergence of pathogens.</title>
        <authorList>
            <person name="Haridas S."/>
            <person name="Albert R."/>
            <person name="Binder M."/>
            <person name="Bloem J."/>
            <person name="Labutti K."/>
            <person name="Salamov A."/>
            <person name="Andreopoulos B."/>
            <person name="Baker S."/>
            <person name="Barry K."/>
            <person name="Bills G."/>
            <person name="Bluhm B."/>
            <person name="Cannon C."/>
            <person name="Castanera R."/>
            <person name="Culley D."/>
            <person name="Daum C."/>
            <person name="Ezra D."/>
            <person name="Gonzalez J."/>
            <person name="Henrissat B."/>
            <person name="Kuo A."/>
            <person name="Liang C."/>
            <person name="Lipzen A."/>
            <person name="Lutzoni F."/>
            <person name="Magnuson J."/>
            <person name="Mondo S."/>
            <person name="Nolan M."/>
            <person name="Ohm R."/>
            <person name="Pangilinan J."/>
            <person name="Park H.-J."/>
            <person name="Ramirez L."/>
            <person name="Alfaro M."/>
            <person name="Sun H."/>
            <person name="Tritt A."/>
            <person name="Yoshinaga Y."/>
            <person name="Zwiers L.-H."/>
            <person name="Turgeon B."/>
            <person name="Goodwin S."/>
            <person name="Spatafora J."/>
            <person name="Crous P."/>
            <person name="Grigoriev I."/>
        </authorList>
    </citation>
    <scope>NUCLEOTIDE SEQUENCE</scope>
    <source>
        <strain evidence="10">CBS 119687</strain>
    </source>
</reference>
<evidence type="ECO:0000256" key="4">
    <source>
        <dbReference type="ARBA" id="ARBA00023212"/>
    </source>
</evidence>
<dbReference type="GO" id="GO:0000930">
    <property type="term" value="C:gamma-tubulin complex"/>
    <property type="evidence" value="ECO:0007669"/>
    <property type="project" value="TreeGrafter"/>
</dbReference>
<dbReference type="GeneID" id="54412994"/>
<evidence type="ECO:0000256" key="6">
    <source>
        <dbReference type="SAM" id="MobiDB-lite"/>
    </source>
</evidence>
<keyword evidence="4 5" id="KW-0206">Cytoskeleton</keyword>
<name>A0A6A6A0F5_9PLEO</name>
<dbReference type="Pfam" id="PF14609">
    <property type="entry name" value="GCP5-Mod21_N"/>
    <property type="match status" value="1"/>
</dbReference>
<feature type="domain" description="Gamma-Tubulin ring complex non-core subunit mod21 N-terminal" evidence="8">
    <location>
        <begin position="67"/>
        <end position="154"/>
    </location>
</feature>
<protein>
    <recommendedName>
        <fullName evidence="5">Spindle pole body component</fullName>
    </recommendedName>
</protein>
<dbReference type="InterPro" id="IPR042241">
    <property type="entry name" value="GCP_C_sf"/>
</dbReference>
<dbReference type="GO" id="GO:0000278">
    <property type="term" value="P:mitotic cell cycle"/>
    <property type="evidence" value="ECO:0007669"/>
    <property type="project" value="TreeGrafter"/>
</dbReference>
<dbReference type="OrthoDB" id="66546at2759"/>
<dbReference type="CDD" id="cd22572">
    <property type="entry name" value="GCP5_NTD"/>
    <property type="match status" value="1"/>
</dbReference>
<dbReference type="PANTHER" id="PTHR19302">
    <property type="entry name" value="GAMMA TUBULIN COMPLEX PROTEIN"/>
    <property type="match status" value="1"/>
</dbReference>
<dbReference type="GO" id="GO:0043015">
    <property type="term" value="F:gamma-tubulin binding"/>
    <property type="evidence" value="ECO:0007669"/>
    <property type="project" value="InterPro"/>
</dbReference>
<dbReference type="GO" id="GO:0007020">
    <property type="term" value="P:microtubule nucleation"/>
    <property type="evidence" value="ECO:0007669"/>
    <property type="project" value="InterPro"/>
</dbReference>
<organism evidence="10 11">
    <name type="scientific">Dothidotthia symphoricarpi CBS 119687</name>
    <dbReference type="NCBI Taxonomy" id="1392245"/>
    <lineage>
        <taxon>Eukaryota</taxon>
        <taxon>Fungi</taxon>
        <taxon>Dikarya</taxon>
        <taxon>Ascomycota</taxon>
        <taxon>Pezizomycotina</taxon>
        <taxon>Dothideomycetes</taxon>
        <taxon>Pleosporomycetidae</taxon>
        <taxon>Pleosporales</taxon>
        <taxon>Dothidotthiaceae</taxon>
        <taxon>Dothidotthia</taxon>
    </lineage>
</organism>
<feature type="region of interest" description="Disordered" evidence="6">
    <location>
        <begin position="759"/>
        <end position="815"/>
    </location>
</feature>
<proteinExistence type="inferred from homology"/>
<dbReference type="InterPro" id="IPR040457">
    <property type="entry name" value="GCP_C"/>
</dbReference>
<dbReference type="Pfam" id="PF17681">
    <property type="entry name" value="GCP_N_terminal"/>
    <property type="match status" value="1"/>
</dbReference>
<gene>
    <name evidence="10" type="ORF">P153DRAFT_425751</name>
</gene>
<dbReference type="GO" id="GO:0005816">
    <property type="term" value="C:spindle pole body"/>
    <property type="evidence" value="ECO:0007669"/>
    <property type="project" value="UniProtKB-ARBA"/>
</dbReference>
<evidence type="ECO:0000256" key="3">
    <source>
        <dbReference type="ARBA" id="ARBA00022701"/>
    </source>
</evidence>
<evidence type="ECO:0000256" key="2">
    <source>
        <dbReference type="ARBA" id="ARBA00022490"/>
    </source>
</evidence>
<dbReference type="GO" id="GO:0051321">
    <property type="term" value="P:meiotic cell cycle"/>
    <property type="evidence" value="ECO:0007669"/>
    <property type="project" value="TreeGrafter"/>
</dbReference>
<evidence type="ECO:0000256" key="5">
    <source>
        <dbReference type="RuleBase" id="RU363050"/>
    </source>
</evidence>
<dbReference type="InterPro" id="IPR007259">
    <property type="entry name" value="GCP"/>
</dbReference>
<feature type="compositionally biased region" description="Basic residues" evidence="6">
    <location>
        <begin position="770"/>
        <end position="781"/>
    </location>
</feature>
<feature type="compositionally biased region" description="Basic and acidic residues" evidence="6">
    <location>
        <begin position="158"/>
        <end position="167"/>
    </location>
</feature>
<dbReference type="PANTHER" id="PTHR19302:SF33">
    <property type="entry name" value="GAMMA-TUBULIN COMPLEX COMPONENT 5"/>
    <property type="match status" value="1"/>
</dbReference>
<evidence type="ECO:0000256" key="1">
    <source>
        <dbReference type="ARBA" id="ARBA00010337"/>
    </source>
</evidence>
<dbReference type="RefSeq" id="XP_033519711.1">
    <property type="nucleotide sequence ID" value="XM_033672562.1"/>
</dbReference>
<evidence type="ECO:0000313" key="10">
    <source>
        <dbReference type="EMBL" id="KAF2125319.1"/>
    </source>
</evidence>
<dbReference type="InterPro" id="IPR041470">
    <property type="entry name" value="GCP_N"/>
</dbReference>
<dbReference type="GO" id="GO:0051011">
    <property type="term" value="F:microtubule minus-end binding"/>
    <property type="evidence" value="ECO:0007669"/>
    <property type="project" value="TreeGrafter"/>
</dbReference>
<dbReference type="InterPro" id="IPR032797">
    <property type="entry name" value="Mod21_N"/>
</dbReference>
<evidence type="ECO:0000259" key="8">
    <source>
        <dbReference type="Pfam" id="PF14609"/>
    </source>
</evidence>
<sequence length="864" mass="99060">MAQNAKMSGLTDELVHSILKFNPETNKIAYRHAQEIASRGLRGYQYARTNQFDVETSFTGLDEKFRVKNRDDLADALRLRLQKLEETTGKFKPEFLSLLLQLSDRPLENTKVEALELLRPPSPPLPETWAEIIQEEPYSDEEIWKDIDYAEESSGDEQVPKEREKPKPKPPHSFEEDDLYDPESCVVTIDVASVQELEVAQFWKMTPSERGAKVQITELQAIRETLYMLAGLQTASYERDKQQNTIRVSPKYNLNHAIPVTVGRLLQQFAGIGQETYRLRQWAKKSASLPLIQTFKAIVRKRLMDYDQTLSRLQQHYLTPDNPISVSLLELCNKVQCTSTSLLRLAQIVSDVEPQLLVNPFSHLEALFNQTTLAQMTLEKDVFEFLSRAFFECLQTYLKPIRRWMEAGELGANDETFFVFESDSGSDASSLWHDRFVLRRDARNELRSPTFFQPAAKKIFNTGKSVVFLKQLGIYGTGSNILEEEPRLDHEHVCGLTDDLPLSPFPELFQAAFETWIRSKYSLASMFLREHLFESSGLMHVLSIFETLYLGRNGAIFEDFANAIFERMDAGHRGWNDRYMLTELTREILSTVLSPLDKEKIVVRSTKSKTLGRSVKGLATVSIDYALPWQIQNIIQRASIPIYQSLFTFLLQTYRVKYLLQRIHTRNASRLTHKLQHRLIWFADMLRSYLTETVIFFTTQDMHAAMQKAEDIDDMAHIHVKYVAKLQERAMLSQELTPIHKAIVQVLDLGVLFEESVTKGGSTPDEVKVPTKKRPGARRKSSALLLIVPDSSSDDEPSGNEAERVPKRPTQQSPATALQTIDREFARLVPFITAGLRSVGRVGAESMWEQLAERLEWEGKRDRV</sequence>